<dbReference type="Proteomes" id="UP000194360">
    <property type="component" value="Unassembled WGS sequence"/>
</dbReference>
<accession>A0A1Y2N678</accession>
<dbReference type="EMBL" id="MIGB01000004">
    <property type="protein sequence ID" value="OSY42966.1"/>
    <property type="molecule type" value="Genomic_DNA"/>
</dbReference>
<evidence type="ECO:0000313" key="2">
    <source>
        <dbReference type="Proteomes" id="UP000194360"/>
    </source>
</evidence>
<dbReference type="AlphaFoldDB" id="A0A1Y2N678"/>
<name>A0A1Y2N678_PSEAH</name>
<proteinExistence type="predicted"/>
<evidence type="ECO:0000313" key="1">
    <source>
        <dbReference type="EMBL" id="OSY42966.1"/>
    </source>
</evidence>
<gene>
    <name evidence="1" type="ORF">BG845_01208</name>
</gene>
<sequence>MEHRPRVYAEHLNHSLFRRPGWYWRLHCDCGFTSPYGLLLTWPVALKFANTHAWAARRYEARIDAQVEAFRQQLDARG</sequence>
<organism evidence="1 2">
    <name type="scientific">Pseudonocardia autotrophica</name>
    <name type="common">Amycolata autotrophica</name>
    <name type="synonym">Nocardia autotrophica</name>
    <dbReference type="NCBI Taxonomy" id="2074"/>
    <lineage>
        <taxon>Bacteria</taxon>
        <taxon>Bacillati</taxon>
        <taxon>Actinomycetota</taxon>
        <taxon>Actinomycetes</taxon>
        <taxon>Pseudonocardiales</taxon>
        <taxon>Pseudonocardiaceae</taxon>
        <taxon>Pseudonocardia</taxon>
    </lineage>
</organism>
<reference evidence="1 2" key="1">
    <citation type="submission" date="2016-09" db="EMBL/GenBank/DDBJ databases">
        <title>Pseudonocardia autotrophica DSM535, a candidate organism with high potential of specific P450 cytochromes.</title>
        <authorList>
            <person name="Grumaz C."/>
            <person name="Vainshtein Y."/>
            <person name="Kirstahler P."/>
            <person name="Sohn K."/>
        </authorList>
    </citation>
    <scope>NUCLEOTIDE SEQUENCE [LARGE SCALE GENOMIC DNA]</scope>
    <source>
        <strain evidence="1 2">DSM 535</strain>
    </source>
</reference>
<keyword evidence="2" id="KW-1185">Reference proteome</keyword>
<dbReference type="STRING" id="2074.BG845_01208"/>
<comment type="caution">
    <text evidence="1">The sequence shown here is derived from an EMBL/GenBank/DDBJ whole genome shotgun (WGS) entry which is preliminary data.</text>
</comment>
<protein>
    <submittedName>
        <fullName evidence="1">Uncharacterized protein</fullName>
    </submittedName>
</protein>